<protein>
    <recommendedName>
        <fullName evidence="3">CCHC-type domain-containing protein</fullName>
    </recommendedName>
</protein>
<gene>
    <name evidence="4" type="ORF">DPMN_136817</name>
</gene>
<reference evidence="4" key="1">
    <citation type="journal article" date="2019" name="bioRxiv">
        <title>The Genome of the Zebra Mussel, Dreissena polymorpha: A Resource for Invasive Species Research.</title>
        <authorList>
            <person name="McCartney M.A."/>
            <person name="Auch B."/>
            <person name="Kono T."/>
            <person name="Mallez S."/>
            <person name="Zhang Y."/>
            <person name="Obille A."/>
            <person name="Becker A."/>
            <person name="Abrahante J.E."/>
            <person name="Garbe J."/>
            <person name="Badalamenti J.P."/>
            <person name="Herman A."/>
            <person name="Mangelson H."/>
            <person name="Liachko I."/>
            <person name="Sullivan S."/>
            <person name="Sone E.D."/>
            <person name="Koren S."/>
            <person name="Silverstein K.A.T."/>
            <person name="Beckman K.B."/>
            <person name="Gohl D.M."/>
        </authorList>
    </citation>
    <scope>NUCLEOTIDE SEQUENCE</scope>
    <source>
        <strain evidence="4">Duluth1</strain>
        <tissue evidence="4">Whole animal</tissue>
    </source>
</reference>
<name>A0A9D4JD01_DREPO</name>
<dbReference type="GO" id="GO:0008270">
    <property type="term" value="F:zinc ion binding"/>
    <property type="evidence" value="ECO:0007669"/>
    <property type="project" value="UniProtKB-KW"/>
</dbReference>
<dbReference type="EMBL" id="JAIWYP010000006">
    <property type="protein sequence ID" value="KAH3808461.1"/>
    <property type="molecule type" value="Genomic_DNA"/>
</dbReference>
<feature type="compositionally biased region" description="Low complexity" evidence="2">
    <location>
        <begin position="226"/>
        <end position="245"/>
    </location>
</feature>
<evidence type="ECO:0000259" key="3">
    <source>
        <dbReference type="PROSITE" id="PS50158"/>
    </source>
</evidence>
<evidence type="ECO:0000256" key="2">
    <source>
        <dbReference type="SAM" id="MobiDB-lite"/>
    </source>
</evidence>
<dbReference type="InterPro" id="IPR001878">
    <property type="entry name" value="Znf_CCHC"/>
</dbReference>
<dbReference type="GO" id="GO:0003676">
    <property type="term" value="F:nucleic acid binding"/>
    <property type="evidence" value="ECO:0007669"/>
    <property type="project" value="InterPro"/>
</dbReference>
<sequence length="289" mass="31663">MSNQTVEVVLKTKNCMTKLTAVGLCLSVGGRSFEMSKLSKRKIMIKIHWLPIYFDSAKLGDIFTNFVRVLKVTDVHFTFEGIQIATGVRRMLLEVEAEKMRYIPHLLNFKCGARALLTLYGRPSPLCLRCHTVGHIRRDCPGQFTVAQENIADVVSEKDASVTGSLQKPSEQKDKVELPASQKPVQLEGAKVHSAVLNLAQPEAQKTQPAVRKAAQPEDPIKEQPAVSKSAQLAAQKKQPAAQNSVQPEAIEKKKLAGQKPAQPVTRQAKQSGAREDASPAAQKATKPV</sequence>
<organism evidence="4 5">
    <name type="scientific">Dreissena polymorpha</name>
    <name type="common">Zebra mussel</name>
    <name type="synonym">Mytilus polymorpha</name>
    <dbReference type="NCBI Taxonomy" id="45954"/>
    <lineage>
        <taxon>Eukaryota</taxon>
        <taxon>Metazoa</taxon>
        <taxon>Spiralia</taxon>
        <taxon>Lophotrochozoa</taxon>
        <taxon>Mollusca</taxon>
        <taxon>Bivalvia</taxon>
        <taxon>Autobranchia</taxon>
        <taxon>Heteroconchia</taxon>
        <taxon>Euheterodonta</taxon>
        <taxon>Imparidentia</taxon>
        <taxon>Neoheterodontei</taxon>
        <taxon>Myida</taxon>
        <taxon>Dreissenoidea</taxon>
        <taxon>Dreissenidae</taxon>
        <taxon>Dreissena</taxon>
    </lineage>
</organism>
<keyword evidence="5" id="KW-1185">Reference proteome</keyword>
<dbReference type="PROSITE" id="PS50158">
    <property type="entry name" value="ZF_CCHC"/>
    <property type="match status" value="1"/>
</dbReference>
<proteinExistence type="predicted"/>
<feature type="domain" description="CCHC-type" evidence="3">
    <location>
        <begin position="127"/>
        <end position="141"/>
    </location>
</feature>
<keyword evidence="1" id="KW-0863">Zinc-finger</keyword>
<feature type="region of interest" description="Disordered" evidence="2">
    <location>
        <begin position="200"/>
        <end position="289"/>
    </location>
</feature>
<accession>A0A9D4JD01</accession>
<dbReference type="SUPFAM" id="SSF57756">
    <property type="entry name" value="Retrovirus zinc finger-like domains"/>
    <property type="match status" value="1"/>
</dbReference>
<keyword evidence="1" id="KW-0479">Metal-binding</keyword>
<reference evidence="4" key="2">
    <citation type="submission" date="2020-11" db="EMBL/GenBank/DDBJ databases">
        <authorList>
            <person name="McCartney M.A."/>
            <person name="Auch B."/>
            <person name="Kono T."/>
            <person name="Mallez S."/>
            <person name="Becker A."/>
            <person name="Gohl D.M."/>
            <person name="Silverstein K.A.T."/>
            <person name="Koren S."/>
            <person name="Bechman K.B."/>
            <person name="Herman A."/>
            <person name="Abrahante J.E."/>
            <person name="Garbe J."/>
        </authorList>
    </citation>
    <scope>NUCLEOTIDE SEQUENCE</scope>
    <source>
        <strain evidence="4">Duluth1</strain>
        <tissue evidence="4">Whole animal</tissue>
    </source>
</reference>
<evidence type="ECO:0000313" key="5">
    <source>
        <dbReference type="Proteomes" id="UP000828390"/>
    </source>
</evidence>
<dbReference type="AlphaFoldDB" id="A0A9D4JD01"/>
<dbReference type="InterPro" id="IPR036875">
    <property type="entry name" value="Znf_CCHC_sf"/>
</dbReference>
<keyword evidence="1" id="KW-0862">Zinc</keyword>
<dbReference type="Proteomes" id="UP000828390">
    <property type="component" value="Unassembled WGS sequence"/>
</dbReference>
<comment type="caution">
    <text evidence="4">The sequence shown here is derived from an EMBL/GenBank/DDBJ whole genome shotgun (WGS) entry which is preliminary data.</text>
</comment>
<evidence type="ECO:0000256" key="1">
    <source>
        <dbReference type="PROSITE-ProRule" id="PRU00047"/>
    </source>
</evidence>
<evidence type="ECO:0000313" key="4">
    <source>
        <dbReference type="EMBL" id="KAH3808461.1"/>
    </source>
</evidence>